<name>A0A9Q0AXJ6_9PEZI</name>
<dbReference type="Proteomes" id="UP001056436">
    <property type="component" value="Unassembled WGS sequence"/>
</dbReference>
<feature type="compositionally biased region" description="Polar residues" evidence="1">
    <location>
        <begin position="37"/>
        <end position="49"/>
    </location>
</feature>
<organism evidence="2 3">
    <name type="scientific">Colletotrichum abscissum</name>
    <dbReference type="NCBI Taxonomy" id="1671311"/>
    <lineage>
        <taxon>Eukaryota</taxon>
        <taxon>Fungi</taxon>
        <taxon>Dikarya</taxon>
        <taxon>Ascomycota</taxon>
        <taxon>Pezizomycotina</taxon>
        <taxon>Sordariomycetes</taxon>
        <taxon>Hypocreomycetidae</taxon>
        <taxon>Glomerellales</taxon>
        <taxon>Glomerellaceae</taxon>
        <taxon>Colletotrichum</taxon>
        <taxon>Colletotrichum acutatum species complex</taxon>
    </lineage>
</organism>
<keyword evidence="3" id="KW-1185">Reference proteome</keyword>
<dbReference type="AlphaFoldDB" id="A0A9Q0AXJ6"/>
<proteinExistence type="predicted"/>
<dbReference type="EMBL" id="SDAQ01000167">
    <property type="protein sequence ID" value="KAI3532587.1"/>
    <property type="molecule type" value="Genomic_DNA"/>
</dbReference>
<evidence type="ECO:0000313" key="3">
    <source>
        <dbReference type="Proteomes" id="UP001056436"/>
    </source>
</evidence>
<evidence type="ECO:0000256" key="1">
    <source>
        <dbReference type="SAM" id="MobiDB-lite"/>
    </source>
</evidence>
<gene>
    <name evidence="2" type="ORF">CABS02_13814</name>
</gene>
<sequence>MNASSFGIHRVAPKADARAGKSLNSLNKVRPRPQVAAQHSQSRLGDSLVSKSSPMLFPILHQQLNSKRRPQQVKRLVLLMKRHTYTAPSFSASETFPNGFASCHQLNRQLAEHEGCQPTTVNRFTL</sequence>
<comment type="caution">
    <text evidence="2">The sequence shown here is derived from an EMBL/GenBank/DDBJ whole genome shotgun (WGS) entry which is preliminary data.</text>
</comment>
<evidence type="ECO:0000313" key="2">
    <source>
        <dbReference type="EMBL" id="KAI3532587.1"/>
    </source>
</evidence>
<reference evidence="2" key="1">
    <citation type="submission" date="2019-01" db="EMBL/GenBank/DDBJ databases">
        <title>Colletotrichum abscissum LGMF1257.</title>
        <authorList>
            <person name="Baroncelli R."/>
        </authorList>
    </citation>
    <scope>NUCLEOTIDE SEQUENCE</scope>
    <source>
        <strain evidence="2">Ca142</strain>
    </source>
</reference>
<feature type="region of interest" description="Disordered" evidence="1">
    <location>
        <begin position="17"/>
        <end position="49"/>
    </location>
</feature>
<accession>A0A9Q0AXJ6</accession>
<protein>
    <submittedName>
        <fullName evidence="2">Uncharacterized protein</fullName>
    </submittedName>
</protein>